<reference evidence="2 3" key="1">
    <citation type="journal article" date="2013" name="Front. Plant Sci.">
        <title>The Reference Genome of the Halophytic Plant Eutrema salsugineum.</title>
        <authorList>
            <person name="Yang R."/>
            <person name="Jarvis D.E."/>
            <person name="Chen H."/>
            <person name="Beilstein M.A."/>
            <person name="Grimwood J."/>
            <person name="Jenkins J."/>
            <person name="Shu S."/>
            <person name="Prochnik S."/>
            <person name="Xin M."/>
            <person name="Ma C."/>
            <person name="Schmutz J."/>
            <person name="Wing R.A."/>
            <person name="Mitchell-Olds T."/>
            <person name="Schumaker K.S."/>
            <person name="Wang X."/>
        </authorList>
    </citation>
    <scope>NUCLEOTIDE SEQUENCE [LARGE SCALE GENOMIC DNA]</scope>
</reference>
<dbReference type="AlphaFoldDB" id="V4M7H5"/>
<gene>
    <name evidence="2" type="ORF">EUTSA_v10019622mg</name>
</gene>
<dbReference type="Proteomes" id="UP000030689">
    <property type="component" value="Unassembled WGS sequence"/>
</dbReference>
<dbReference type="PANTHER" id="PTHR31197:SF43">
    <property type="entry name" value="C2H2-TYPE DOMAIN-CONTAINING PROTEIN"/>
    <property type="match status" value="1"/>
</dbReference>
<dbReference type="Gene3D" id="3.30.40.10">
    <property type="entry name" value="Zinc/RING finger domain, C3HC4 (zinc finger)"/>
    <property type="match status" value="1"/>
</dbReference>
<protein>
    <submittedName>
        <fullName evidence="2">Uncharacterized protein</fullName>
    </submittedName>
</protein>
<dbReference type="STRING" id="72664.V4M7H5"/>
<dbReference type="Gramene" id="ESQ27056">
    <property type="protein sequence ID" value="ESQ27056"/>
    <property type="gene ID" value="EUTSA_v10019622mg"/>
</dbReference>
<accession>V4M7H5</accession>
<dbReference type="eggNOG" id="ENOG502QSES">
    <property type="taxonomic scope" value="Eukaryota"/>
</dbReference>
<name>V4M7H5_EUTSA</name>
<evidence type="ECO:0000256" key="1">
    <source>
        <dbReference type="SAM" id="MobiDB-lite"/>
    </source>
</evidence>
<sequence length="252" mass="29059">MPKESRIMSVTSNGTRVSPYPLRASRTKKQKAVESPIQTEGAREWEDVRCVICMEPPHNAVLLQCTSSYKGCRPYMCDTSARHSNCFKQYRRNKGNRLDTKTLKCPFCRGEVFETIKVSGARRFMNAKPRSCSFEDCDFSGTYSQLNNHLKTDHPGFIPLKVDPQKQMMWEQMQRDAEYIELMTAAGLPHSPPEPVHRHHPPPHPHPMLQLSLQSLISAAPRQMVLDTNWRWRVGPQKRRRRELAALGFNEL</sequence>
<proteinExistence type="predicted"/>
<dbReference type="InterPro" id="IPR012866">
    <property type="entry name" value="DUF1644"/>
</dbReference>
<dbReference type="EMBL" id="KI517953">
    <property type="protein sequence ID" value="ESQ27056.1"/>
    <property type="molecule type" value="Genomic_DNA"/>
</dbReference>
<dbReference type="InterPro" id="IPR013083">
    <property type="entry name" value="Znf_RING/FYVE/PHD"/>
</dbReference>
<dbReference type="Pfam" id="PF07800">
    <property type="entry name" value="DUF1644"/>
    <property type="match status" value="2"/>
</dbReference>
<evidence type="ECO:0000313" key="2">
    <source>
        <dbReference type="EMBL" id="ESQ27056.1"/>
    </source>
</evidence>
<feature type="region of interest" description="Disordered" evidence="1">
    <location>
        <begin position="1"/>
        <end position="38"/>
    </location>
</feature>
<keyword evidence="3" id="KW-1185">Reference proteome</keyword>
<dbReference type="PANTHER" id="PTHR31197">
    <property type="entry name" value="OS01G0612600 PROTEIN"/>
    <property type="match status" value="1"/>
</dbReference>
<dbReference type="KEGG" id="eus:EUTSA_v10019622mg"/>
<dbReference type="OMA" id="NTKTLHC"/>
<evidence type="ECO:0000313" key="3">
    <source>
        <dbReference type="Proteomes" id="UP000030689"/>
    </source>
</evidence>
<organism evidence="2 3">
    <name type="scientific">Eutrema salsugineum</name>
    <name type="common">Saltwater cress</name>
    <name type="synonym">Sisymbrium salsugineum</name>
    <dbReference type="NCBI Taxonomy" id="72664"/>
    <lineage>
        <taxon>Eukaryota</taxon>
        <taxon>Viridiplantae</taxon>
        <taxon>Streptophyta</taxon>
        <taxon>Embryophyta</taxon>
        <taxon>Tracheophyta</taxon>
        <taxon>Spermatophyta</taxon>
        <taxon>Magnoliopsida</taxon>
        <taxon>eudicotyledons</taxon>
        <taxon>Gunneridae</taxon>
        <taxon>Pentapetalae</taxon>
        <taxon>rosids</taxon>
        <taxon>malvids</taxon>
        <taxon>Brassicales</taxon>
        <taxon>Brassicaceae</taxon>
        <taxon>Eutremeae</taxon>
        <taxon>Eutrema</taxon>
    </lineage>
</organism>